<dbReference type="InterPro" id="IPR036388">
    <property type="entry name" value="WH-like_DNA-bd_sf"/>
</dbReference>
<evidence type="ECO:0000256" key="5">
    <source>
        <dbReference type="ARBA" id="ARBA00023125"/>
    </source>
</evidence>
<evidence type="ECO:0000313" key="14">
    <source>
        <dbReference type="Proteomes" id="UP000094271"/>
    </source>
</evidence>
<evidence type="ECO:0000313" key="13">
    <source>
        <dbReference type="EMBL" id="ODR55004.1"/>
    </source>
</evidence>
<dbReference type="InterPro" id="IPR001867">
    <property type="entry name" value="OmpR/PhoB-type_DNA-bd"/>
</dbReference>
<dbReference type="PANTHER" id="PTHR48111:SF1">
    <property type="entry name" value="TWO-COMPONENT RESPONSE REGULATOR ORR33"/>
    <property type="match status" value="1"/>
</dbReference>
<keyword evidence="15" id="KW-1185">Reference proteome</keyword>
<reference evidence="13 14" key="2">
    <citation type="submission" date="2016-08" db="EMBL/GenBank/DDBJ databases">
        <authorList>
            <person name="Seilhamer J.J."/>
        </authorList>
    </citation>
    <scope>NUCLEOTIDE SEQUENCE [LARGE SCALE GENOMIC DNA]</scope>
    <source>
        <strain evidence="13 14">NML150140-1</strain>
    </source>
</reference>
<dbReference type="Proteomes" id="UP000094869">
    <property type="component" value="Unassembled WGS sequence"/>
</dbReference>
<evidence type="ECO:0000256" key="8">
    <source>
        <dbReference type="PROSITE-ProRule" id="PRU00169"/>
    </source>
</evidence>
<feature type="domain" description="Response regulatory" evidence="10">
    <location>
        <begin position="3"/>
        <end position="115"/>
    </location>
</feature>
<comment type="caution">
    <text evidence="13">The sequence shown here is derived from an EMBL/GenBank/DDBJ whole genome shotgun (WGS) entry which is preliminary data.</text>
</comment>
<dbReference type="SUPFAM" id="SSF52172">
    <property type="entry name" value="CheY-like"/>
    <property type="match status" value="1"/>
</dbReference>
<keyword evidence="4" id="KW-0805">Transcription regulation</keyword>
<evidence type="ECO:0000256" key="2">
    <source>
        <dbReference type="ARBA" id="ARBA00022553"/>
    </source>
</evidence>
<comment type="function">
    <text evidence="7">May play the central regulatory role in sporulation. It may be an element of the effector pathway responsible for the activation of sporulation genes in response to nutritional stress. Spo0A may act in concert with spo0H (a sigma factor) to control the expression of some genes that are critical to the sporulation process.</text>
</comment>
<evidence type="ECO:0000259" key="10">
    <source>
        <dbReference type="PROSITE" id="PS50110"/>
    </source>
</evidence>
<dbReference type="GO" id="GO:0000156">
    <property type="term" value="F:phosphorelay response regulator activity"/>
    <property type="evidence" value="ECO:0007669"/>
    <property type="project" value="TreeGrafter"/>
</dbReference>
<dbReference type="SMART" id="SM00862">
    <property type="entry name" value="Trans_reg_C"/>
    <property type="match status" value="1"/>
</dbReference>
<dbReference type="GO" id="GO:0005829">
    <property type="term" value="C:cytosol"/>
    <property type="evidence" value="ECO:0007669"/>
    <property type="project" value="TreeGrafter"/>
</dbReference>
<dbReference type="PROSITE" id="PS50110">
    <property type="entry name" value="RESPONSE_REGULATORY"/>
    <property type="match status" value="1"/>
</dbReference>
<evidence type="ECO:0000256" key="1">
    <source>
        <dbReference type="ARBA" id="ARBA00018672"/>
    </source>
</evidence>
<feature type="modified residue" description="4-aspartylphosphate" evidence="8">
    <location>
        <position position="52"/>
    </location>
</feature>
<keyword evidence="2 8" id="KW-0597">Phosphoprotein</keyword>
<evidence type="ECO:0000256" key="7">
    <source>
        <dbReference type="ARBA" id="ARBA00024867"/>
    </source>
</evidence>
<gene>
    <name evidence="13" type="ORF">BEI59_03510</name>
    <name evidence="12" type="ORF">BEI63_28780</name>
</gene>
<dbReference type="GO" id="GO:0032993">
    <property type="term" value="C:protein-DNA complex"/>
    <property type="evidence" value="ECO:0007669"/>
    <property type="project" value="TreeGrafter"/>
</dbReference>
<reference evidence="12 15" key="1">
    <citation type="submission" date="2016-08" db="EMBL/GenBank/DDBJ databases">
        <title>Characterization of Isolates of Eisenbergiella tayi Derived from Blood Cultures, Using Whole Genome Sequencing.</title>
        <authorList>
            <person name="Bernier A.-M."/>
            <person name="Burdz T."/>
            <person name="Wiebe D."/>
            <person name="Bernard K."/>
        </authorList>
    </citation>
    <scope>NUCLEOTIDE SEQUENCE [LARGE SCALE GENOMIC DNA]</scope>
    <source>
        <strain evidence="12 15">NML120146</strain>
    </source>
</reference>
<dbReference type="Gene3D" id="1.10.10.10">
    <property type="entry name" value="Winged helix-like DNA-binding domain superfamily/Winged helix DNA-binding domain"/>
    <property type="match status" value="1"/>
</dbReference>
<feature type="DNA-binding region" description="OmpR/PhoB-type" evidence="9">
    <location>
        <begin position="122"/>
        <end position="217"/>
    </location>
</feature>
<dbReference type="Gene3D" id="6.10.250.690">
    <property type="match status" value="1"/>
</dbReference>
<keyword evidence="3" id="KW-0902">Two-component regulatory system</keyword>
<dbReference type="Proteomes" id="UP000094271">
    <property type="component" value="Unassembled WGS sequence"/>
</dbReference>
<evidence type="ECO:0000256" key="3">
    <source>
        <dbReference type="ARBA" id="ARBA00023012"/>
    </source>
</evidence>
<dbReference type="GO" id="GO:0006355">
    <property type="term" value="P:regulation of DNA-templated transcription"/>
    <property type="evidence" value="ECO:0007669"/>
    <property type="project" value="InterPro"/>
</dbReference>
<evidence type="ECO:0000313" key="15">
    <source>
        <dbReference type="Proteomes" id="UP000094869"/>
    </source>
</evidence>
<dbReference type="PANTHER" id="PTHR48111">
    <property type="entry name" value="REGULATOR OF RPOS"/>
    <property type="match status" value="1"/>
</dbReference>
<evidence type="ECO:0000259" key="11">
    <source>
        <dbReference type="PROSITE" id="PS51755"/>
    </source>
</evidence>
<keyword evidence="6" id="KW-0804">Transcription</keyword>
<evidence type="ECO:0000256" key="4">
    <source>
        <dbReference type="ARBA" id="ARBA00023015"/>
    </source>
</evidence>
<dbReference type="AlphaFoldDB" id="A0A1E3UQE9"/>
<evidence type="ECO:0000313" key="12">
    <source>
        <dbReference type="EMBL" id="ODR45776.1"/>
    </source>
</evidence>
<dbReference type="PROSITE" id="PS51755">
    <property type="entry name" value="OMPR_PHOB"/>
    <property type="match status" value="1"/>
</dbReference>
<dbReference type="InterPro" id="IPR011006">
    <property type="entry name" value="CheY-like_superfamily"/>
</dbReference>
<evidence type="ECO:0000256" key="6">
    <source>
        <dbReference type="ARBA" id="ARBA00023163"/>
    </source>
</evidence>
<dbReference type="GO" id="GO:0000976">
    <property type="term" value="F:transcription cis-regulatory region binding"/>
    <property type="evidence" value="ECO:0007669"/>
    <property type="project" value="TreeGrafter"/>
</dbReference>
<dbReference type="SMART" id="SM00448">
    <property type="entry name" value="REC"/>
    <property type="match status" value="1"/>
</dbReference>
<dbReference type="Pfam" id="PF00486">
    <property type="entry name" value="Trans_reg_C"/>
    <property type="match status" value="1"/>
</dbReference>
<sequence length="217" mass="25422">MMKLLIVEDEEYIADFMMIGLEKAGYECEIAYDGKAAADVLEVKRYDLILLDIMLPEVNGFELMEYIREYHTPVIFITARSRLEDKVKGLGLGADDYITKPFALAELIARVECVLRRYHKGQEKILFRDLEIDAVSRVVRRNGENIELTMKELDLLLLFLRNRNITLFRDRIYEEVWEGEYDGESRTVDLHVQRLKKKLGLHTSIISVRKIGYRLED</sequence>
<keyword evidence="5 9" id="KW-0238">DNA-binding</keyword>
<organism evidence="13 14">
    <name type="scientific">Eisenbergiella tayi</name>
    <dbReference type="NCBI Taxonomy" id="1432052"/>
    <lineage>
        <taxon>Bacteria</taxon>
        <taxon>Bacillati</taxon>
        <taxon>Bacillota</taxon>
        <taxon>Clostridia</taxon>
        <taxon>Lachnospirales</taxon>
        <taxon>Lachnospiraceae</taxon>
        <taxon>Eisenbergiella</taxon>
    </lineage>
</organism>
<dbReference type="CDD" id="cd00383">
    <property type="entry name" value="trans_reg_C"/>
    <property type="match status" value="1"/>
</dbReference>
<dbReference type="Gene3D" id="3.40.50.2300">
    <property type="match status" value="1"/>
</dbReference>
<protein>
    <recommendedName>
        <fullName evidence="1">Stage 0 sporulation protein A homolog</fullName>
    </recommendedName>
</protein>
<dbReference type="InterPro" id="IPR039420">
    <property type="entry name" value="WalR-like"/>
</dbReference>
<proteinExistence type="predicted"/>
<accession>A0A1E3UQE9</accession>
<evidence type="ECO:0000256" key="9">
    <source>
        <dbReference type="PROSITE-ProRule" id="PRU01091"/>
    </source>
</evidence>
<dbReference type="EMBL" id="MEHA01000002">
    <property type="protein sequence ID" value="ODR55004.1"/>
    <property type="molecule type" value="Genomic_DNA"/>
</dbReference>
<dbReference type="InterPro" id="IPR001789">
    <property type="entry name" value="Sig_transdc_resp-reg_receiver"/>
</dbReference>
<dbReference type="EMBL" id="MEHD01000051">
    <property type="protein sequence ID" value="ODR45776.1"/>
    <property type="molecule type" value="Genomic_DNA"/>
</dbReference>
<name>A0A1E3UQE9_9FIRM</name>
<feature type="domain" description="OmpR/PhoB-type" evidence="11">
    <location>
        <begin position="122"/>
        <end position="217"/>
    </location>
</feature>
<dbReference type="Pfam" id="PF00072">
    <property type="entry name" value="Response_reg"/>
    <property type="match status" value="1"/>
</dbReference>